<feature type="domain" description="Flavodoxin-like" evidence="1">
    <location>
        <begin position="3"/>
        <end position="157"/>
    </location>
</feature>
<dbReference type="AlphaFoldDB" id="A0A4R0HBJ7"/>
<dbReference type="PANTHER" id="PTHR38030:SF2">
    <property type="entry name" value="PROTOPORPHYRINOGEN IX DEHYDROGENASE [QUINONE]"/>
    <property type="match status" value="1"/>
</dbReference>
<proteinExistence type="predicted"/>
<dbReference type="PANTHER" id="PTHR38030">
    <property type="entry name" value="PROTOPORPHYRINOGEN IX DEHYDROGENASE [MENAQUINONE]"/>
    <property type="match status" value="1"/>
</dbReference>
<dbReference type="OrthoDB" id="129384at2"/>
<evidence type="ECO:0000313" key="3">
    <source>
        <dbReference type="Proteomes" id="UP000292346"/>
    </source>
</evidence>
<dbReference type="PROSITE" id="PS50902">
    <property type="entry name" value="FLAVODOXIN_LIKE"/>
    <property type="match status" value="1"/>
</dbReference>
<comment type="caution">
    <text evidence="2">The sequence shown here is derived from an EMBL/GenBank/DDBJ whole genome shotgun (WGS) entry which is preliminary data.</text>
</comment>
<accession>A0A4R0HBJ7</accession>
<reference evidence="2 3" key="1">
    <citation type="submission" date="2019-02" db="EMBL/GenBank/DDBJ databases">
        <title>Kribbella capetownensis sp. nov. and Kribbella speibonae sp. nov., isolated from soil.</title>
        <authorList>
            <person name="Curtis S.M."/>
            <person name="Norton I."/>
            <person name="Everest G.J."/>
            <person name="Meyers P.R."/>
        </authorList>
    </citation>
    <scope>NUCLEOTIDE SEQUENCE [LARGE SCALE GENOMIC DNA]</scope>
    <source>
        <strain evidence="2 3">KCTC 29219</strain>
    </source>
</reference>
<dbReference type="Gene3D" id="3.40.50.360">
    <property type="match status" value="1"/>
</dbReference>
<sequence length="169" mass="17988">MNVLVAYGSKNGSTAGIADMIVAALQAEGLMAQARPAADVRSVEEYDAVVLGGALYAGRWHRDARTFARRHTKALLGRPVWLFSSGPLDDSADIGEIPPVAQVAKVFERLGAVEHVTFGGRLTEEAGGFIAKTMVRNGTGGDFRNQERIADWAHTIASQLRAGAPAETK</sequence>
<protein>
    <submittedName>
        <fullName evidence="2">Flavodoxin</fullName>
    </submittedName>
</protein>
<gene>
    <name evidence="2" type="ORF">E0H45_29300</name>
</gene>
<dbReference type="Proteomes" id="UP000292346">
    <property type="component" value="Unassembled WGS sequence"/>
</dbReference>
<dbReference type="Pfam" id="PF12724">
    <property type="entry name" value="Flavodoxin_5"/>
    <property type="match status" value="1"/>
</dbReference>
<dbReference type="EMBL" id="SJJZ01000003">
    <property type="protein sequence ID" value="TCC06072.1"/>
    <property type="molecule type" value="Genomic_DNA"/>
</dbReference>
<keyword evidence="3" id="KW-1185">Reference proteome</keyword>
<evidence type="ECO:0000259" key="1">
    <source>
        <dbReference type="PROSITE" id="PS50902"/>
    </source>
</evidence>
<dbReference type="GO" id="GO:0010181">
    <property type="term" value="F:FMN binding"/>
    <property type="evidence" value="ECO:0007669"/>
    <property type="project" value="InterPro"/>
</dbReference>
<name>A0A4R0HBJ7_9ACTN</name>
<dbReference type="GO" id="GO:0070819">
    <property type="term" value="F:menaquinone-dependent protoporphyrinogen oxidase activity"/>
    <property type="evidence" value="ECO:0007669"/>
    <property type="project" value="TreeGrafter"/>
</dbReference>
<dbReference type="RefSeq" id="WP_131343214.1">
    <property type="nucleotide sequence ID" value="NZ_SJJZ01000003.1"/>
</dbReference>
<dbReference type="GO" id="GO:0006783">
    <property type="term" value="P:heme biosynthetic process"/>
    <property type="evidence" value="ECO:0007669"/>
    <property type="project" value="TreeGrafter"/>
</dbReference>
<dbReference type="SUPFAM" id="SSF52218">
    <property type="entry name" value="Flavoproteins"/>
    <property type="match status" value="1"/>
</dbReference>
<dbReference type="InterPro" id="IPR026816">
    <property type="entry name" value="Flavodoxin_dom"/>
</dbReference>
<dbReference type="InterPro" id="IPR008254">
    <property type="entry name" value="Flavodoxin/NO_synth"/>
</dbReference>
<organism evidence="2 3">
    <name type="scientific">Kribbella soli</name>
    <dbReference type="NCBI Taxonomy" id="1124743"/>
    <lineage>
        <taxon>Bacteria</taxon>
        <taxon>Bacillati</taxon>
        <taxon>Actinomycetota</taxon>
        <taxon>Actinomycetes</taxon>
        <taxon>Propionibacteriales</taxon>
        <taxon>Kribbellaceae</taxon>
        <taxon>Kribbella</taxon>
    </lineage>
</organism>
<dbReference type="InterPro" id="IPR029039">
    <property type="entry name" value="Flavoprotein-like_sf"/>
</dbReference>
<evidence type="ECO:0000313" key="2">
    <source>
        <dbReference type="EMBL" id="TCC06072.1"/>
    </source>
</evidence>
<dbReference type="InterPro" id="IPR052200">
    <property type="entry name" value="Protoporphyrinogen_IX_DH"/>
</dbReference>